<sequence length="331" mass="38276">MRESLELFERTLEESTSCQNLQNNLMDLVENLYKDLECERLSTTNLQKQIQYFVDQDVFGITSKFAELKDECDLLNNKLTLARNENDDLNIQLIAKTQETKKFLTEKENELKTQYEIKLRQKDEEITKKEQEVAVVRGHSKLKQQELFTELQVSQTSAATELDKKESEFRRQLNESNKKLKDSMDTCNILRIELIAVKEQFAEYKKASNEKIAELQKRIKEMSGGGEVPVSSDVLWTNDLDVSTSSDKSNKYKPLNVSCRNIFALEDKPINLKKVPVYRSSGKSGNIVPPLVRLRDNSKESNLVTNNNNKKRKLYNPDDLSYLSVNVDENM</sequence>
<dbReference type="Proteomes" id="UP001168821">
    <property type="component" value="Unassembled WGS sequence"/>
</dbReference>
<keyword evidence="3" id="KW-1185">Reference proteome</keyword>
<dbReference type="AlphaFoldDB" id="A0AA38HTI3"/>
<organism evidence="2 3">
    <name type="scientific">Zophobas morio</name>
    <dbReference type="NCBI Taxonomy" id="2755281"/>
    <lineage>
        <taxon>Eukaryota</taxon>
        <taxon>Metazoa</taxon>
        <taxon>Ecdysozoa</taxon>
        <taxon>Arthropoda</taxon>
        <taxon>Hexapoda</taxon>
        <taxon>Insecta</taxon>
        <taxon>Pterygota</taxon>
        <taxon>Neoptera</taxon>
        <taxon>Endopterygota</taxon>
        <taxon>Coleoptera</taxon>
        <taxon>Polyphaga</taxon>
        <taxon>Cucujiformia</taxon>
        <taxon>Tenebrionidae</taxon>
        <taxon>Zophobas</taxon>
    </lineage>
</organism>
<accession>A0AA38HTI3</accession>
<proteinExistence type="predicted"/>
<protein>
    <submittedName>
        <fullName evidence="2">Uncharacterized protein</fullName>
    </submittedName>
</protein>
<dbReference type="EMBL" id="JALNTZ010000008">
    <property type="protein sequence ID" value="KAJ3642632.1"/>
    <property type="molecule type" value="Genomic_DNA"/>
</dbReference>
<keyword evidence="1" id="KW-0175">Coiled coil</keyword>
<name>A0AA38HTI3_9CUCU</name>
<evidence type="ECO:0000256" key="1">
    <source>
        <dbReference type="SAM" id="Coils"/>
    </source>
</evidence>
<evidence type="ECO:0000313" key="2">
    <source>
        <dbReference type="EMBL" id="KAJ3642632.1"/>
    </source>
</evidence>
<comment type="caution">
    <text evidence="2">The sequence shown here is derived from an EMBL/GenBank/DDBJ whole genome shotgun (WGS) entry which is preliminary data.</text>
</comment>
<gene>
    <name evidence="2" type="ORF">Zmor_025395</name>
</gene>
<reference evidence="2" key="1">
    <citation type="journal article" date="2023" name="G3 (Bethesda)">
        <title>Whole genome assemblies of Zophobas morio and Tenebrio molitor.</title>
        <authorList>
            <person name="Kaur S."/>
            <person name="Stinson S.A."/>
            <person name="diCenzo G.C."/>
        </authorList>
    </citation>
    <scope>NUCLEOTIDE SEQUENCE</scope>
    <source>
        <strain evidence="2">QUZm001</strain>
    </source>
</reference>
<evidence type="ECO:0000313" key="3">
    <source>
        <dbReference type="Proteomes" id="UP001168821"/>
    </source>
</evidence>
<feature type="coiled-coil region" evidence="1">
    <location>
        <begin position="65"/>
        <end position="132"/>
    </location>
</feature>